<feature type="transmembrane region" description="Helical" evidence="5">
    <location>
        <begin position="328"/>
        <end position="347"/>
    </location>
</feature>
<dbReference type="InterPro" id="IPR036640">
    <property type="entry name" value="ABC1_TM_sf"/>
</dbReference>
<accession>A0A5C5Y479</accession>
<evidence type="ECO:0000256" key="2">
    <source>
        <dbReference type="ARBA" id="ARBA00022692"/>
    </source>
</evidence>
<protein>
    <submittedName>
        <fullName evidence="8">Toxin RTX-I translocation ATP-binding protein</fullName>
    </submittedName>
</protein>
<dbReference type="InterPro" id="IPR003439">
    <property type="entry name" value="ABC_transporter-like_ATP-bd"/>
</dbReference>
<dbReference type="PROSITE" id="PS50893">
    <property type="entry name" value="ABC_TRANSPORTER_2"/>
    <property type="match status" value="1"/>
</dbReference>
<feature type="transmembrane region" description="Helical" evidence="5">
    <location>
        <begin position="414"/>
        <end position="437"/>
    </location>
</feature>
<keyword evidence="8" id="KW-0547">Nucleotide-binding</keyword>
<dbReference type="AlphaFoldDB" id="A0A5C5Y479"/>
<dbReference type="GO" id="GO:0005524">
    <property type="term" value="F:ATP binding"/>
    <property type="evidence" value="ECO:0007669"/>
    <property type="project" value="UniProtKB-KW"/>
</dbReference>
<evidence type="ECO:0000313" key="8">
    <source>
        <dbReference type="EMBL" id="TWT69105.1"/>
    </source>
</evidence>
<dbReference type="PROSITE" id="PS50929">
    <property type="entry name" value="ABC_TM1F"/>
    <property type="match status" value="1"/>
</dbReference>
<dbReference type="RefSeq" id="WP_197203413.1">
    <property type="nucleotide sequence ID" value="NZ_SJPL01000001.1"/>
</dbReference>
<dbReference type="PANTHER" id="PTHR43394">
    <property type="entry name" value="ATP-DEPENDENT PERMEASE MDL1, MITOCHONDRIAL"/>
    <property type="match status" value="1"/>
</dbReference>
<organism evidence="8 9">
    <name type="scientific">Crateriforma conspicua</name>
    <dbReference type="NCBI Taxonomy" id="2527996"/>
    <lineage>
        <taxon>Bacteria</taxon>
        <taxon>Pseudomonadati</taxon>
        <taxon>Planctomycetota</taxon>
        <taxon>Planctomycetia</taxon>
        <taxon>Planctomycetales</taxon>
        <taxon>Planctomycetaceae</taxon>
        <taxon>Crateriforma</taxon>
    </lineage>
</organism>
<dbReference type="Proteomes" id="UP000317238">
    <property type="component" value="Unassembled WGS sequence"/>
</dbReference>
<comment type="caution">
    <text evidence="8">The sequence shown here is derived from an EMBL/GenBank/DDBJ whole genome shotgun (WGS) entry which is preliminary data.</text>
</comment>
<sequence length="717" mass="78331">MTATDSTKTAADPVMDSGREDRVYRVLVQTGLALGISMERSDFDFAALSKSADEITHLVDAGRQVGITLKPTSTRDSQALFDLVAERFPVILAMSDGRYFVLQRSLAHGIEVSQIGEMVTSVRWFRRDLRRQLRGDPKAIVFIAKEELQCAPISSGDHGDSGSGHDDDHHHHHSPIRRYFRLLRMDGRDIIMVALFAFVAGVLSLATPLAIESLVNVVSWGTYLQPLVVLGIMLLACLGLSGVLQVLQTVVVEIIQRRQMVRLVGDLSHRFGQANQASLHDVYPRELANRLFDIVTIQKSTAALLLDGITIVLTAILGMFLLAFYHPFLLGFDIVLLLSMVLITWILGRGGIRTAINESIAKYEIFHWLQDVLALPTAFKINGGQYLAVDRTNRLAVDYLDSRHLQFRVILRQVIFAVSVQTIALTALLCLGGWLVINQQLTLGQLVASELVVTVVVGAFAKAGKTFEKYYDVMAGVDKVGHLLDIPIDSHRELGDLAGGPASIRWGGVKFAESPATKVEPVTVQAGRAVAICGDDVDGRSLLMRSLAGLSRPAGGGQVEINDIDAALAAREGGGQVVGYAGDAEIFHGSIRQNIDLGRSSVSRNRVREVLQDLGLWSDVMRLPNGLATPLLTGGEPLLPSQRAKLMLARAMAGRPRVLLVDSVLDCLAGEDRKQVWSAIASPDRPWTLVVSTSHAEIAQWCDERVFLRRTSQESGQ</sequence>
<dbReference type="EMBL" id="SJPL01000001">
    <property type="protein sequence ID" value="TWT69105.1"/>
    <property type="molecule type" value="Genomic_DNA"/>
</dbReference>
<evidence type="ECO:0000256" key="3">
    <source>
        <dbReference type="ARBA" id="ARBA00022989"/>
    </source>
</evidence>
<gene>
    <name evidence="8" type="primary">apxIB</name>
    <name evidence="8" type="ORF">Pan14r_13890</name>
</gene>
<feature type="transmembrane region" description="Helical" evidence="5">
    <location>
        <begin position="223"/>
        <end position="252"/>
    </location>
</feature>
<dbReference type="SUPFAM" id="SSF90123">
    <property type="entry name" value="ABC transporter transmembrane region"/>
    <property type="match status" value="1"/>
</dbReference>
<dbReference type="GO" id="GO:0015421">
    <property type="term" value="F:ABC-type oligopeptide transporter activity"/>
    <property type="evidence" value="ECO:0007669"/>
    <property type="project" value="TreeGrafter"/>
</dbReference>
<dbReference type="PANTHER" id="PTHR43394:SF4">
    <property type="entry name" value="TOXIN SECRETION ABC TRANSPORTER ATP-BINDING PROTEIN"/>
    <property type="match status" value="1"/>
</dbReference>
<evidence type="ECO:0000313" key="9">
    <source>
        <dbReference type="Proteomes" id="UP000317238"/>
    </source>
</evidence>
<feature type="transmembrane region" description="Helical" evidence="5">
    <location>
        <begin position="302"/>
        <end position="322"/>
    </location>
</feature>
<dbReference type="InterPro" id="IPR039421">
    <property type="entry name" value="Type_1_exporter"/>
</dbReference>
<feature type="transmembrane region" description="Helical" evidence="5">
    <location>
        <begin position="190"/>
        <end position="211"/>
    </location>
</feature>
<keyword evidence="9" id="KW-1185">Reference proteome</keyword>
<dbReference type="GO" id="GO:0016887">
    <property type="term" value="F:ATP hydrolysis activity"/>
    <property type="evidence" value="ECO:0007669"/>
    <property type="project" value="InterPro"/>
</dbReference>
<feature type="domain" description="ABC transmembrane type-1" evidence="7">
    <location>
        <begin position="191"/>
        <end position="472"/>
    </location>
</feature>
<comment type="subcellular location">
    <subcellularLocation>
        <location evidence="1">Cell membrane</location>
        <topology evidence="1">Multi-pass membrane protein</topology>
    </subcellularLocation>
</comment>
<evidence type="ECO:0000256" key="5">
    <source>
        <dbReference type="SAM" id="Phobius"/>
    </source>
</evidence>
<feature type="domain" description="ABC transporter" evidence="6">
    <location>
        <begin position="492"/>
        <end position="717"/>
    </location>
</feature>
<evidence type="ECO:0000259" key="7">
    <source>
        <dbReference type="PROSITE" id="PS50929"/>
    </source>
</evidence>
<dbReference type="Gene3D" id="3.40.50.300">
    <property type="entry name" value="P-loop containing nucleotide triphosphate hydrolases"/>
    <property type="match status" value="1"/>
</dbReference>
<keyword evidence="3 5" id="KW-1133">Transmembrane helix</keyword>
<dbReference type="InterPro" id="IPR011527">
    <property type="entry name" value="ABC1_TM_dom"/>
</dbReference>
<proteinExistence type="predicted"/>
<keyword evidence="2 5" id="KW-0812">Transmembrane</keyword>
<evidence type="ECO:0000256" key="1">
    <source>
        <dbReference type="ARBA" id="ARBA00004651"/>
    </source>
</evidence>
<dbReference type="SUPFAM" id="SSF52540">
    <property type="entry name" value="P-loop containing nucleoside triphosphate hydrolases"/>
    <property type="match status" value="1"/>
</dbReference>
<keyword evidence="4 5" id="KW-0472">Membrane</keyword>
<reference evidence="8 9" key="1">
    <citation type="submission" date="2019-02" db="EMBL/GenBank/DDBJ databases">
        <title>Deep-cultivation of Planctomycetes and their phenomic and genomic characterization uncovers novel biology.</title>
        <authorList>
            <person name="Wiegand S."/>
            <person name="Jogler M."/>
            <person name="Boedeker C."/>
            <person name="Pinto D."/>
            <person name="Vollmers J."/>
            <person name="Rivas-Marin E."/>
            <person name="Kohn T."/>
            <person name="Peeters S.H."/>
            <person name="Heuer A."/>
            <person name="Rast P."/>
            <person name="Oberbeckmann S."/>
            <person name="Bunk B."/>
            <person name="Jeske O."/>
            <person name="Meyerdierks A."/>
            <person name="Storesund J.E."/>
            <person name="Kallscheuer N."/>
            <person name="Luecker S."/>
            <person name="Lage O.M."/>
            <person name="Pohl T."/>
            <person name="Merkel B.J."/>
            <person name="Hornburger P."/>
            <person name="Mueller R.-W."/>
            <person name="Bruemmer F."/>
            <person name="Labrenz M."/>
            <person name="Spormann A.M."/>
            <person name="Op Den Camp H."/>
            <person name="Overmann J."/>
            <person name="Amann R."/>
            <person name="Jetten M.S.M."/>
            <person name="Mascher T."/>
            <person name="Medema M.H."/>
            <person name="Devos D.P."/>
            <person name="Kaster A.-K."/>
            <person name="Ovreas L."/>
            <person name="Rohde M."/>
            <person name="Galperin M.Y."/>
            <person name="Jogler C."/>
        </authorList>
    </citation>
    <scope>NUCLEOTIDE SEQUENCE [LARGE SCALE GENOMIC DNA]</scope>
    <source>
        <strain evidence="8 9">Pan14r</strain>
    </source>
</reference>
<name>A0A5C5Y479_9PLAN</name>
<evidence type="ECO:0000259" key="6">
    <source>
        <dbReference type="PROSITE" id="PS50893"/>
    </source>
</evidence>
<dbReference type="Gene3D" id="1.20.1560.10">
    <property type="entry name" value="ABC transporter type 1, transmembrane domain"/>
    <property type="match status" value="1"/>
</dbReference>
<dbReference type="InterPro" id="IPR027417">
    <property type="entry name" value="P-loop_NTPase"/>
</dbReference>
<evidence type="ECO:0000256" key="4">
    <source>
        <dbReference type="ARBA" id="ARBA00023136"/>
    </source>
</evidence>
<dbReference type="Pfam" id="PF00005">
    <property type="entry name" value="ABC_tran"/>
    <property type="match status" value="1"/>
</dbReference>
<dbReference type="GO" id="GO:0005886">
    <property type="term" value="C:plasma membrane"/>
    <property type="evidence" value="ECO:0007669"/>
    <property type="project" value="UniProtKB-SubCell"/>
</dbReference>
<keyword evidence="8" id="KW-0067">ATP-binding</keyword>